<reference evidence="1 2" key="1">
    <citation type="submission" date="2019-03" db="EMBL/GenBank/DDBJ databases">
        <title>First draft genome of Liparis tanakae, snailfish: a comprehensive survey of snailfish specific genes.</title>
        <authorList>
            <person name="Kim W."/>
            <person name="Song I."/>
            <person name="Jeong J.-H."/>
            <person name="Kim D."/>
            <person name="Kim S."/>
            <person name="Ryu S."/>
            <person name="Song J.Y."/>
            <person name="Lee S.K."/>
        </authorList>
    </citation>
    <scope>NUCLEOTIDE SEQUENCE [LARGE SCALE GENOMIC DNA]</scope>
    <source>
        <tissue evidence="1">Muscle</tissue>
    </source>
</reference>
<gene>
    <name evidence="1" type="ORF">EYF80_026035</name>
</gene>
<sequence>MEMLCFSLRVLTTVAAGDWSTFRESLILPSVGSRPKYLTCEHKSRENEPRITMGHAGKLLHTDPFVVQLRVVQQDGAHVGIKFHHHPDVPEAEQDEASDDKVSLPTCALLDRLHDHLQRQAWDLHVNLEVQ</sequence>
<evidence type="ECO:0000313" key="2">
    <source>
        <dbReference type="Proteomes" id="UP000314294"/>
    </source>
</evidence>
<name>A0A4Z2HCX7_9TELE</name>
<keyword evidence="2" id="KW-1185">Reference proteome</keyword>
<evidence type="ECO:0000313" key="1">
    <source>
        <dbReference type="EMBL" id="TNN63718.1"/>
    </source>
</evidence>
<protein>
    <submittedName>
        <fullName evidence="1">Uncharacterized protein</fullName>
    </submittedName>
</protein>
<dbReference type="AlphaFoldDB" id="A0A4Z2HCX7"/>
<organism evidence="1 2">
    <name type="scientific">Liparis tanakae</name>
    <name type="common">Tanaka's snailfish</name>
    <dbReference type="NCBI Taxonomy" id="230148"/>
    <lineage>
        <taxon>Eukaryota</taxon>
        <taxon>Metazoa</taxon>
        <taxon>Chordata</taxon>
        <taxon>Craniata</taxon>
        <taxon>Vertebrata</taxon>
        <taxon>Euteleostomi</taxon>
        <taxon>Actinopterygii</taxon>
        <taxon>Neopterygii</taxon>
        <taxon>Teleostei</taxon>
        <taxon>Neoteleostei</taxon>
        <taxon>Acanthomorphata</taxon>
        <taxon>Eupercaria</taxon>
        <taxon>Perciformes</taxon>
        <taxon>Cottioidei</taxon>
        <taxon>Cottales</taxon>
        <taxon>Liparidae</taxon>
        <taxon>Liparis</taxon>
    </lineage>
</organism>
<accession>A0A4Z2HCX7</accession>
<dbReference type="EMBL" id="SRLO01000267">
    <property type="protein sequence ID" value="TNN63718.1"/>
    <property type="molecule type" value="Genomic_DNA"/>
</dbReference>
<dbReference type="Proteomes" id="UP000314294">
    <property type="component" value="Unassembled WGS sequence"/>
</dbReference>
<comment type="caution">
    <text evidence="1">The sequence shown here is derived from an EMBL/GenBank/DDBJ whole genome shotgun (WGS) entry which is preliminary data.</text>
</comment>
<proteinExistence type="predicted"/>